<dbReference type="InterPro" id="IPR045531">
    <property type="entry name" value="DUF6468"/>
</dbReference>
<keyword evidence="2" id="KW-0812">Transmembrane</keyword>
<keyword evidence="5" id="KW-1185">Reference proteome</keyword>
<feature type="domain" description="DUF6468" evidence="3">
    <location>
        <begin position="33"/>
        <end position="102"/>
    </location>
</feature>
<name>A0A511B2K2_9PROT</name>
<organism evidence="4 5">
    <name type="scientific">Gluconobacter wancherniae NBRC 103581</name>
    <dbReference type="NCBI Taxonomy" id="656744"/>
    <lineage>
        <taxon>Bacteria</taxon>
        <taxon>Pseudomonadati</taxon>
        <taxon>Pseudomonadota</taxon>
        <taxon>Alphaproteobacteria</taxon>
        <taxon>Acetobacterales</taxon>
        <taxon>Acetobacteraceae</taxon>
        <taxon>Gluconobacter</taxon>
    </lineage>
</organism>
<evidence type="ECO:0000313" key="5">
    <source>
        <dbReference type="Proteomes" id="UP000321230"/>
    </source>
</evidence>
<evidence type="ECO:0000256" key="1">
    <source>
        <dbReference type="SAM" id="MobiDB-lite"/>
    </source>
</evidence>
<reference evidence="4 5" key="1">
    <citation type="submission" date="2019-07" db="EMBL/GenBank/DDBJ databases">
        <title>Whole genome shotgun sequence of Gluconobacter wancherniae NBRC 103581.</title>
        <authorList>
            <person name="Hosoyama A."/>
            <person name="Uohara A."/>
            <person name="Ohji S."/>
            <person name="Ichikawa N."/>
        </authorList>
    </citation>
    <scope>NUCLEOTIDE SEQUENCE [LARGE SCALE GENOMIC DNA]</scope>
    <source>
        <strain evidence="4 5">NBRC 103581</strain>
    </source>
</reference>
<protein>
    <recommendedName>
        <fullName evidence="3">DUF6468 domain-containing protein</fullName>
    </recommendedName>
</protein>
<gene>
    <name evidence="4" type="ORF">GWA01_24140</name>
</gene>
<evidence type="ECO:0000259" key="3">
    <source>
        <dbReference type="Pfam" id="PF20072"/>
    </source>
</evidence>
<keyword evidence="2" id="KW-0472">Membrane</keyword>
<dbReference type="RefSeq" id="WP_146798382.1">
    <property type="nucleotide sequence ID" value="NZ_BARC01000001.1"/>
</dbReference>
<dbReference type="Pfam" id="PF20072">
    <property type="entry name" value="DUF6468"/>
    <property type="match status" value="1"/>
</dbReference>
<feature type="region of interest" description="Disordered" evidence="1">
    <location>
        <begin position="110"/>
        <end position="150"/>
    </location>
</feature>
<accession>A0A511B2K2</accession>
<dbReference type="EMBL" id="BJUZ01000004">
    <property type="protein sequence ID" value="GEK94644.1"/>
    <property type="molecule type" value="Genomic_DNA"/>
</dbReference>
<keyword evidence="2" id="KW-1133">Transmembrane helix</keyword>
<evidence type="ECO:0000256" key="2">
    <source>
        <dbReference type="SAM" id="Phobius"/>
    </source>
</evidence>
<comment type="caution">
    <text evidence="4">The sequence shown here is derived from an EMBL/GenBank/DDBJ whole genome shotgun (WGS) entry which is preliminary data.</text>
</comment>
<evidence type="ECO:0000313" key="4">
    <source>
        <dbReference type="EMBL" id="GEK94644.1"/>
    </source>
</evidence>
<feature type="transmembrane region" description="Helical" evidence="2">
    <location>
        <begin position="6"/>
        <end position="27"/>
    </location>
</feature>
<feature type="compositionally biased region" description="Basic and acidic residues" evidence="1">
    <location>
        <begin position="113"/>
        <end position="122"/>
    </location>
</feature>
<dbReference type="OrthoDB" id="7218767at2"/>
<dbReference type="AlphaFoldDB" id="A0A511B2K2"/>
<proteinExistence type="predicted"/>
<sequence length="165" mass="18089">MDSFQLGVEISLSVLLLITIFYSLYLGRALTVLRRDRSELNTLISTLQASSSQAQSGIDHLRQTTERVGRTLGRTVESGKELKAELKEMCDRAELLLGRLDRPAVSRTVAPTEGKRFSDGAVRESLTASPADKIGNVPEGKMVKKPVGKSAAERELLHALRQKQG</sequence>
<dbReference type="Proteomes" id="UP000321230">
    <property type="component" value="Unassembled WGS sequence"/>
</dbReference>